<organism evidence="3 4">
    <name type="scientific">Neonectria magnoliae</name>
    <dbReference type="NCBI Taxonomy" id="2732573"/>
    <lineage>
        <taxon>Eukaryota</taxon>
        <taxon>Fungi</taxon>
        <taxon>Dikarya</taxon>
        <taxon>Ascomycota</taxon>
        <taxon>Pezizomycotina</taxon>
        <taxon>Sordariomycetes</taxon>
        <taxon>Hypocreomycetidae</taxon>
        <taxon>Hypocreales</taxon>
        <taxon>Nectriaceae</taxon>
        <taxon>Neonectria</taxon>
    </lineage>
</organism>
<gene>
    <name evidence="3" type="ORF">QQZ08_010993</name>
</gene>
<feature type="domain" description="PD-(D/E)XK nuclease-like" evidence="2">
    <location>
        <begin position="184"/>
        <end position="442"/>
    </location>
</feature>
<feature type="compositionally biased region" description="Polar residues" evidence="1">
    <location>
        <begin position="36"/>
        <end position="45"/>
    </location>
</feature>
<evidence type="ECO:0000259" key="2">
    <source>
        <dbReference type="Pfam" id="PF20516"/>
    </source>
</evidence>
<reference evidence="3 4" key="1">
    <citation type="journal article" date="2025" name="Microbiol. Resour. Announc.">
        <title>Draft genome sequences for Neonectria magnoliae and Neonectria punicea, canker pathogens of Liriodendron tulipifera and Acer saccharum in West Virginia.</title>
        <authorList>
            <person name="Petronek H.M."/>
            <person name="Kasson M.T."/>
            <person name="Metheny A.M."/>
            <person name="Stauder C.M."/>
            <person name="Lovett B."/>
            <person name="Lynch S.C."/>
            <person name="Garnas J.R."/>
            <person name="Kasson L.R."/>
            <person name="Stajich J.E."/>
        </authorList>
    </citation>
    <scope>NUCLEOTIDE SEQUENCE [LARGE SCALE GENOMIC DNA]</scope>
    <source>
        <strain evidence="3 4">NRRL 64651</strain>
    </source>
</reference>
<feature type="region of interest" description="Disordered" evidence="1">
    <location>
        <begin position="16"/>
        <end position="119"/>
    </location>
</feature>
<feature type="compositionally biased region" description="Basic and acidic residues" evidence="1">
    <location>
        <begin position="57"/>
        <end position="76"/>
    </location>
</feature>
<dbReference type="Proteomes" id="UP001498421">
    <property type="component" value="Unassembled WGS sequence"/>
</dbReference>
<dbReference type="Pfam" id="PF20516">
    <property type="entry name" value="PDDEXK_12"/>
    <property type="match status" value="1"/>
</dbReference>
<feature type="compositionally biased region" description="Low complexity" evidence="1">
    <location>
        <begin position="92"/>
        <end position="106"/>
    </location>
</feature>
<evidence type="ECO:0000256" key="1">
    <source>
        <dbReference type="SAM" id="MobiDB-lite"/>
    </source>
</evidence>
<protein>
    <recommendedName>
        <fullName evidence="2">PD-(D/E)XK nuclease-like domain-containing protein</fullName>
    </recommendedName>
</protein>
<proteinExistence type="predicted"/>
<comment type="caution">
    <text evidence="3">The sequence shown here is derived from an EMBL/GenBank/DDBJ whole genome shotgun (WGS) entry which is preliminary data.</text>
</comment>
<keyword evidence="4" id="KW-1185">Reference proteome</keyword>
<accession>A0ABR1HD88</accession>
<name>A0ABR1HD88_9HYPO</name>
<evidence type="ECO:0000313" key="3">
    <source>
        <dbReference type="EMBL" id="KAK7419123.1"/>
    </source>
</evidence>
<dbReference type="EMBL" id="JAZAVK010000155">
    <property type="protein sequence ID" value="KAK7419123.1"/>
    <property type="molecule type" value="Genomic_DNA"/>
</dbReference>
<sequence length="452" mass="50570">MSTNSIVDWMKEIPESFAEESALEFAPPSRKRRRLNPTTPESSNDNDVDQNLIIMPLERDESPSKRHAPADDETPRAPHKRIQTPRSESNYSLSGQSQQSFQSSERSAGRLSPQKHLERLKLSPHGIRFRDLIHFDDKPPSLEALLETVDIIMEGKGIISSSTREALELAAQSHKDLKWVSRGSEYFSENRDKVGHTPSPEAVLSVVAAAAECSTYGHPEANWNLEVHQRVLELAFRPPGQAAFKHLVNFIGSTTAAIIPTYGKPSPSKKVDFCIYIEPENDKSSAATSTTSIRSAIASFRDTLPGRILNFTDFAPLDQRPIALSIETKKPSEGFDSAKLQLGVWQMAHWVFLRRLVERPLAEAQAEAGEGEKAAGLVKLPAFIPGIIIQGHDWHLNFTTPEAQQTLFWQKVVIGSTSSAKGVYQIVHILQVLRQWVKDEYWSWLRDAILRG</sequence>
<evidence type="ECO:0000313" key="4">
    <source>
        <dbReference type="Proteomes" id="UP001498421"/>
    </source>
</evidence>
<dbReference type="InterPro" id="IPR046797">
    <property type="entry name" value="PDDEXK_12"/>
</dbReference>